<gene>
    <name evidence="2" type="ORF">SDC9_167267</name>
</gene>
<organism evidence="2">
    <name type="scientific">bioreactor metagenome</name>
    <dbReference type="NCBI Taxonomy" id="1076179"/>
    <lineage>
        <taxon>unclassified sequences</taxon>
        <taxon>metagenomes</taxon>
        <taxon>ecological metagenomes</taxon>
    </lineage>
</organism>
<feature type="region of interest" description="Disordered" evidence="1">
    <location>
        <begin position="119"/>
        <end position="138"/>
    </location>
</feature>
<evidence type="ECO:0000313" key="2">
    <source>
        <dbReference type="EMBL" id="MPN19892.1"/>
    </source>
</evidence>
<accession>A0A645G1T0</accession>
<reference evidence="2" key="1">
    <citation type="submission" date="2019-08" db="EMBL/GenBank/DDBJ databases">
        <authorList>
            <person name="Kucharzyk K."/>
            <person name="Murdoch R.W."/>
            <person name="Higgins S."/>
            <person name="Loffler F."/>
        </authorList>
    </citation>
    <scope>NUCLEOTIDE SEQUENCE</scope>
</reference>
<evidence type="ECO:0000256" key="1">
    <source>
        <dbReference type="SAM" id="MobiDB-lite"/>
    </source>
</evidence>
<sequence>MIRYINIIITRNVFKKVSKCRVVVGVCHPAPAENKILCRHIGTVAPFGLRINVKGIGQLVLTEGITRDLSVYNIAIRINGHQSFKCVGDKGTVIIIVAKSGVQLCQICTDGNGKCFRRGNTSEQKSGGNRQHKTQRAAEDNKYFSETAVVFEERIKI</sequence>
<name>A0A645G1T0_9ZZZZ</name>
<proteinExistence type="predicted"/>
<dbReference type="AlphaFoldDB" id="A0A645G1T0"/>
<dbReference type="EMBL" id="VSSQ01067518">
    <property type="protein sequence ID" value="MPN19892.1"/>
    <property type="molecule type" value="Genomic_DNA"/>
</dbReference>
<feature type="compositionally biased region" description="Polar residues" evidence="1">
    <location>
        <begin position="119"/>
        <end position="129"/>
    </location>
</feature>
<protein>
    <submittedName>
        <fullName evidence="2">Uncharacterized protein</fullName>
    </submittedName>
</protein>
<comment type="caution">
    <text evidence="2">The sequence shown here is derived from an EMBL/GenBank/DDBJ whole genome shotgun (WGS) entry which is preliminary data.</text>
</comment>